<protein>
    <recommendedName>
        <fullName evidence="7">Glycoside hydrolase family 31 TIM barrel domain-containing protein</fullName>
    </recommendedName>
</protein>
<evidence type="ECO:0000256" key="4">
    <source>
        <dbReference type="RuleBase" id="RU361185"/>
    </source>
</evidence>
<dbReference type="PANTHER" id="PTHR43053:SF4">
    <property type="entry name" value="MYOGENESIS-REGULATING GLYCOSIDASE"/>
    <property type="match status" value="1"/>
</dbReference>
<name>A0A2T7NVD5_POMCA</name>
<feature type="domain" description="Glycoside hydrolase family 31 TIM barrel" evidence="7">
    <location>
        <begin position="610"/>
        <end position="700"/>
    </location>
</feature>
<dbReference type="Gene3D" id="3.20.20.80">
    <property type="entry name" value="Glycosidases"/>
    <property type="match status" value="1"/>
</dbReference>
<evidence type="ECO:0000256" key="6">
    <source>
        <dbReference type="SAM" id="Phobius"/>
    </source>
</evidence>
<evidence type="ECO:0000256" key="5">
    <source>
        <dbReference type="SAM" id="MobiDB-lite"/>
    </source>
</evidence>
<keyword evidence="6" id="KW-0812">Transmembrane</keyword>
<keyword evidence="2 4" id="KW-0378">Hydrolase</keyword>
<organism evidence="8 9">
    <name type="scientific">Pomacea canaliculata</name>
    <name type="common">Golden apple snail</name>
    <dbReference type="NCBI Taxonomy" id="400727"/>
    <lineage>
        <taxon>Eukaryota</taxon>
        <taxon>Metazoa</taxon>
        <taxon>Spiralia</taxon>
        <taxon>Lophotrochozoa</taxon>
        <taxon>Mollusca</taxon>
        <taxon>Gastropoda</taxon>
        <taxon>Caenogastropoda</taxon>
        <taxon>Architaenioglossa</taxon>
        <taxon>Ampullarioidea</taxon>
        <taxon>Ampullariidae</taxon>
        <taxon>Pomacea</taxon>
    </lineage>
</organism>
<comment type="similarity">
    <text evidence="1 4">Belongs to the glycosyl hydrolase 31 family.</text>
</comment>
<accession>A0A2T7NVD5</accession>
<dbReference type="EMBL" id="PZQS01000009">
    <property type="protein sequence ID" value="PVD25114.1"/>
    <property type="molecule type" value="Genomic_DNA"/>
</dbReference>
<evidence type="ECO:0000259" key="7">
    <source>
        <dbReference type="Pfam" id="PF01055"/>
    </source>
</evidence>
<dbReference type="OrthoDB" id="10070917at2759"/>
<evidence type="ECO:0000256" key="3">
    <source>
        <dbReference type="ARBA" id="ARBA00023295"/>
    </source>
</evidence>
<dbReference type="GO" id="GO:0005975">
    <property type="term" value="P:carbohydrate metabolic process"/>
    <property type="evidence" value="ECO:0007669"/>
    <property type="project" value="InterPro"/>
</dbReference>
<reference evidence="8 9" key="1">
    <citation type="submission" date="2018-04" db="EMBL/GenBank/DDBJ databases">
        <title>The genome of golden apple snail Pomacea canaliculata provides insight into stress tolerance and invasive adaptation.</title>
        <authorList>
            <person name="Liu C."/>
            <person name="Liu B."/>
            <person name="Ren Y."/>
            <person name="Zhang Y."/>
            <person name="Wang H."/>
            <person name="Li S."/>
            <person name="Jiang F."/>
            <person name="Yin L."/>
            <person name="Zhang G."/>
            <person name="Qian W."/>
            <person name="Fan W."/>
        </authorList>
    </citation>
    <scope>NUCLEOTIDE SEQUENCE [LARGE SCALE GENOMIC DNA]</scope>
    <source>
        <strain evidence="8">SZHN2017</strain>
        <tissue evidence="8">Muscle</tissue>
    </source>
</reference>
<dbReference type="GO" id="GO:0004553">
    <property type="term" value="F:hydrolase activity, hydrolyzing O-glycosyl compounds"/>
    <property type="evidence" value="ECO:0007669"/>
    <property type="project" value="InterPro"/>
</dbReference>
<evidence type="ECO:0000256" key="2">
    <source>
        <dbReference type="ARBA" id="ARBA00022801"/>
    </source>
</evidence>
<dbReference type="Pfam" id="PF01055">
    <property type="entry name" value="Glyco_hydro_31_2nd"/>
    <property type="match status" value="1"/>
</dbReference>
<dbReference type="InterPro" id="IPR050985">
    <property type="entry name" value="Alpha-glycosidase_related"/>
</dbReference>
<keyword evidence="6" id="KW-1133">Transmembrane helix</keyword>
<dbReference type="InterPro" id="IPR017853">
    <property type="entry name" value="GH"/>
</dbReference>
<keyword evidence="6" id="KW-0472">Membrane</keyword>
<gene>
    <name evidence="8" type="ORF">C0Q70_15612</name>
</gene>
<dbReference type="STRING" id="400727.A0A2T7NVD5"/>
<feature type="compositionally biased region" description="Pro residues" evidence="5">
    <location>
        <begin position="37"/>
        <end position="51"/>
    </location>
</feature>
<evidence type="ECO:0000256" key="1">
    <source>
        <dbReference type="ARBA" id="ARBA00007806"/>
    </source>
</evidence>
<sequence>MSTAPTVALSMTFALSPTSPVTMDDAAINNRHRVRRSPPPPSPSPQQPLYPPEVSIAAAAARTESVIVSPLPSLPSRPSQVHVSCSGVFPASGRGPQVANSSPAPPVVGAHDVREKRRDNAVIASSPVPRSLSSAVQLVLQTPACAVCASLRIARVSVLSTGRRRRIPITLPELGFDHSLQPPGEIPARPGRCHVDVIAACIGTRSDVIPGRPDELRKRTGGILPSISLVASEGFGTARGTTAVHTQDPAVEVAECRILITCSRRPQLNSSVLSFGRHDDGRDEIFLSLLIAVFVRSPYPSLSVIQQLLSFFHLNPPFIFGENQMSKKEILAKYRVHIFVVAIFIISVLFISLGWFYRDKTEQEDSARQKIFLDPRKRILTLSDGHDEVSVLLGQDIPQWQLPMHCQLVEEDNPNSKECLWKNNAVVRVNFFQERVDGGTDTVGCYNVSWETLRSSVVPYDCFNLGTAEWYGPSNQSDGTWPVQGNFSYVPTPYRMGNNGVFSNVFQPYWLSSTGVGLLLNADEPITLQWNTSRPGYLCVVSNYTGPLYGQTYQSRLPFLNYTICNGQDINQTHRVMKTLVRGATPVDLIPREVILNPIWSAKELAGTERYNETHIQDFVTKLKTNGMNCSLLVMDGDWQDKHGDLTFDPARFANLANLTELLQTACSLSLEVTPYFDYRSVENFHTVVENFFVRDDGGRVPGLTRYRQTRPAPWWTSRDRKHARGSATP</sequence>
<dbReference type="Proteomes" id="UP000245119">
    <property type="component" value="Linkage Group LG9"/>
</dbReference>
<feature type="transmembrane region" description="Helical" evidence="6">
    <location>
        <begin position="336"/>
        <end position="357"/>
    </location>
</feature>
<evidence type="ECO:0000313" key="9">
    <source>
        <dbReference type="Proteomes" id="UP000245119"/>
    </source>
</evidence>
<comment type="caution">
    <text evidence="8">The sequence shown here is derived from an EMBL/GenBank/DDBJ whole genome shotgun (WGS) entry which is preliminary data.</text>
</comment>
<dbReference type="InterPro" id="IPR000322">
    <property type="entry name" value="Glyco_hydro_31_TIM"/>
</dbReference>
<keyword evidence="9" id="KW-1185">Reference proteome</keyword>
<evidence type="ECO:0000313" key="8">
    <source>
        <dbReference type="EMBL" id="PVD25114.1"/>
    </source>
</evidence>
<feature type="region of interest" description="Disordered" evidence="5">
    <location>
        <begin position="18"/>
        <end position="51"/>
    </location>
</feature>
<proteinExistence type="inferred from homology"/>
<dbReference type="PANTHER" id="PTHR43053">
    <property type="entry name" value="GLYCOSIDASE FAMILY 31"/>
    <property type="match status" value="1"/>
</dbReference>
<dbReference type="SUPFAM" id="SSF51445">
    <property type="entry name" value="(Trans)glycosidases"/>
    <property type="match status" value="1"/>
</dbReference>
<dbReference type="AlphaFoldDB" id="A0A2T7NVD5"/>
<keyword evidence="3 4" id="KW-0326">Glycosidase</keyword>